<dbReference type="CDD" id="cd18186">
    <property type="entry name" value="BTB_POZ_ZBTB_KLHL-like"/>
    <property type="match status" value="1"/>
</dbReference>
<protein>
    <recommendedName>
        <fullName evidence="4">BTB domain-containing protein</fullName>
    </recommendedName>
</protein>
<dbReference type="Proteomes" id="UP001281614">
    <property type="component" value="Unassembled WGS sequence"/>
</dbReference>
<organism evidence="2 3">
    <name type="scientific">Colletotrichum kahawae</name>
    <name type="common">Coffee berry disease fungus</name>
    <dbReference type="NCBI Taxonomy" id="34407"/>
    <lineage>
        <taxon>Eukaryota</taxon>
        <taxon>Fungi</taxon>
        <taxon>Dikarya</taxon>
        <taxon>Ascomycota</taxon>
        <taxon>Pezizomycotina</taxon>
        <taxon>Sordariomycetes</taxon>
        <taxon>Hypocreomycetidae</taxon>
        <taxon>Glomerellales</taxon>
        <taxon>Glomerellaceae</taxon>
        <taxon>Colletotrichum</taxon>
        <taxon>Colletotrichum gloeosporioides species complex</taxon>
    </lineage>
</organism>
<reference evidence="2" key="1">
    <citation type="submission" date="2023-02" db="EMBL/GenBank/DDBJ databases">
        <title>Colletotrichum kahawae CIFC_Que2 genome sequencing and assembly.</title>
        <authorList>
            <person name="Baroncelli R."/>
        </authorList>
    </citation>
    <scope>NUCLEOTIDE SEQUENCE</scope>
    <source>
        <strain evidence="2">CIFC_Que2</strain>
    </source>
</reference>
<evidence type="ECO:0000313" key="3">
    <source>
        <dbReference type="Proteomes" id="UP001281614"/>
    </source>
</evidence>
<dbReference type="AlphaFoldDB" id="A0AAD9YV60"/>
<proteinExistence type="predicted"/>
<comment type="caution">
    <text evidence="2">The sequence shown here is derived from an EMBL/GenBank/DDBJ whole genome shotgun (WGS) entry which is preliminary data.</text>
</comment>
<keyword evidence="3" id="KW-1185">Reference proteome</keyword>
<sequence length="255" mass="28581">MVMEINCSSVTNVDANNDDKPAPLGLAAMDLSWAFCSLEEKSLVTIKCGSNGDEKTFMAFKPILTRHSLFFKKCLGNPCKESISSTVELPEVSPGGMMLYLTLATRQALMNRKFMDTLVKKEDLAIPNAIESHARFYQLCDFLQNEELAKSTHKMLVDFLKSLRRINTGSNCPGTFRAFGDTFGVFEPGHVAQTSAHPGQELLSSRQRFGHPDFHFEVAKQYALNSMWNDPVQRSAAEKTKTQRMLIDDESEPEQ</sequence>
<dbReference type="Gene3D" id="3.30.710.10">
    <property type="entry name" value="Potassium Channel Kv1.1, Chain A"/>
    <property type="match status" value="1"/>
</dbReference>
<accession>A0AAD9YV60</accession>
<gene>
    <name evidence="2" type="ORF">CKAH01_03088</name>
</gene>
<evidence type="ECO:0000256" key="1">
    <source>
        <dbReference type="SAM" id="MobiDB-lite"/>
    </source>
</evidence>
<evidence type="ECO:0008006" key="4">
    <source>
        <dbReference type="Google" id="ProtNLM"/>
    </source>
</evidence>
<evidence type="ECO:0000313" key="2">
    <source>
        <dbReference type="EMBL" id="KAK2779740.1"/>
    </source>
</evidence>
<dbReference type="InterPro" id="IPR011333">
    <property type="entry name" value="SKP1/BTB/POZ_sf"/>
</dbReference>
<feature type="region of interest" description="Disordered" evidence="1">
    <location>
        <begin position="235"/>
        <end position="255"/>
    </location>
</feature>
<dbReference type="EMBL" id="VYYT01000002">
    <property type="protein sequence ID" value="KAK2779740.1"/>
    <property type="molecule type" value="Genomic_DNA"/>
</dbReference>
<dbReference type="SUPFAM" id="SSF54695">
    <property type="entry name" value="POZ domain"/>
    <property type="match status" value="1"/>
</dbReference>
<name>A0AAD9YV60_COLKA</name>